<protein>
    <submittedName>
        <fullName evidence="5">S26 family signal peptidase</fullName>
    </submittedName>
</protein>
<evidence type="ECO:0000256" key="3">
    <source>
        <dbReference type="PIRSR" id="PIRSR600223-1"/>
    </source>
</evidence>
<comment type="caution">
    <text evidence="5">The sequence shown here is derived from an EMBL/GenBank/DDBJ whole genome shotgun (WGS) entry which is preliminary data.</text>
</comment>
<dbReference type="SUPFAM" id="SSF51306">
    <property type="entry name" value="LexA/Signal peptidase"/>
    <property type="match status" value="1"/>
</dbReference>
<dbReference type="CDD" id="cd06462">
    <property type="entry name" value="Peptidase_S24_S26"/>
    <property type="match status" value="1"/>
</dbReference>
<dbReference type="GO" id="GO:0004252">
    <property type="term" value="F:serine-type endopeptidase activity"/>
    <property type="evidence" value="ECO:0007669"/>
    <property type="project" value="InterPro"/>
</dbReference>
<dbReference type="PANTHER" id="PTHR43390">
    <property type="entry name" value="SIGNAL PEPTIDASE I"/>
    <property type="match status" value="1"/>
</dbReference>
<evidence type="ECO:0000256" key="2">
    <source>
        <dbReference type="ARBA" id="ARBA00009370"/>
    </source>
</evidence>
<dbReference type="InterPro" id="IPR000223">
    <property type="entry name" value="Pept_S26A_signal_pept_1"/>
</dbReference>
<gene>
    <name evidence="5" type="primary">lepB</name>
    <name evidence="5" type="ORF">GCM10017667_20870</name>
</gene>
<dbReference type="GO" id="GO:0005886">
    <property type="term" value="C:plasma membrane"/>
    <property type="evidence" value="ECO:0007669"/>
    <property type="project" value="UniProtKB-SubCell"/>
</dbReference>
<feature type="domain" description="Peptidase S26" evidence="4">
    <location>
        <begin position="12"/>
        <end position="91"/>
    </location>
</feature>
<evidence type="ECO:0000259" key="4">
    <source>
        <dbReference type="Pfam" id="PF10502"/>
    </source>
</evidence>
<comment type="similarity">
    <text evidence="2">Belongs to the peptidase S26 family.</text>
</comment>
<keyword evidence="6" id="KW-1185">Reference proteome</keyword>
<feature type="domain" description="Peptidase S26" evidence="4">
    <location>
        <begin position="105"/>
        <end position="140"/>
    </location>
</feature>
<dbReference type="Proteomes" id="UP000632849">
    <property type="component" value="Unassembled WGS sequence"/>
</dbReference>
<dbReference type="RefSeq" id="WP_190041341.1">
    <property type="nucleotide sequence ID" value="NZ_BNBE01000001.1"/>
</dbReference>
<evidence type="ECO:0000313" key="5">
    <source>
        <dbReference type="EMBL" id="GHF91401.1"/>
    </source>
</evidence>
<reference evidence="5" key="1">
    <citation type="journal article" date="2014" name="Int. J. Syst. Evol. Microbiol.">
        <title>Complete genome sequence of Corynebacterium casei LMG S-19264T (=DSM 44701T), isolated from a smear-ripened cheese.</title>
        <authorList>
            <consortium name="US DOE Joint Genome Institute (JGI-PGF)"/>
            <person name="Walter F."/>
            <person name="Albersmeier A."/>
            <person name="Kalinowski J."/>
            <person name="Ruckert C."/>
        </authorList>
    </citation>
    <scope>NUCLEOTIDE SEQUENCE</scope>
    <source>
        <strain evidence="5">JCM 4122</strain>
    </source>
</reference>
<dbReference type="Gene3D" id="2.10.109.10">
    <property type="entry name" value="Umud Fragment, subunit A"/>
    <property type="match status" value="1"/>
</dbReference>
<feature type="active site" evidence="3">
    <location>
        <position position="31"/>
    </location>
</feature>
<dbReference type="InterPro" id="IPR019533">
    <property type="entry name" value="Peptidase_S26"/>
</dbReference>
<dbReference type="GO" id="GO:0006465">
    <property type="term" value="P:signal peptide processing"/>
    <property type="evidence" value="ECO:0007669"/>
    <property type="project" value="InterPro"/>
</dbReference>
<evidence type="ECO:0000313" key="6">
    <source>
        <dbReference type="Proteomes" id="UP000632849"/>
    </source>
</evidence>
<dbReference type="PANTHER" id="PTHR43390:SF1">
    <property type="entry name" value="CHLOROPLAST PROCESSING PEPTIDASE"/>
    <property type="match status" value="1"/>
</dbReference>
<dbReference type="InterPro" id="IPR036286">
    <property type="entry name" value="LexA/Signal_pep-like_sf"/>
</dbReference>
<name>A0A919BHC8_STRFL</name>
<comment type="subcellular location">
    <subcellularLocation>
        <location evidence="1">Cell membrane</location>
        <topology evidence="1">Single-pass type II membrane protein</topology>
    </subcellularLocation>
</comment>
<accession>A0A919BHC8</accession>
<proteinExistence type="inferred from homology"/>
<dbReference type="EMBL" id="BNBE01000001">
    <property type="protein sequence ID" value="GHF91401.1"/>
    <property type="molecule type" value="Genomic_DNA"/>
</dbReference>
<reference evidence="5" key="2">
    <citation type="submission" date="2020-09" db="EMBL/GenBank/DDBJ databases">
        <authorList>
            <person name="Sun Q."/>
            <person name="Ohkuma M."/>
        </authorList>
    </citation>
    <scope>NUCLEOTIDE SEQUENCE</scope>
    <source>
        <strain evidence="5">JCM 4122</strain>
    </source>
</reference>
<sequence>MYVFLGAVAGPVLALLLLRYFLSRLRIDGPSMMPALRDGQRVLVVRGAARLRTGRIVVVAPPEGLVRPRRDGTVRPPLVVKRIAALAGEPVPPEVCGAAGVPAGTLVPPGRVALLGDNPAFSTDSRFWGLLPVSSVVGVVLDGTAHPPGKPSPDGRPE</sequence>
<dbReference type="Pfam" id="PF10502">
    <property type="entry name" value="Peptidase_S26"/>
    <property type="match status" value="2"/>
</dbReference>
<dbReference type="AlphaFoldDB" id="A0A919BHC8"/>
<evidence type="ECO:0000256" key="1">
    <source>
        <dbReference type="ARBA" id="ARBA00004401"/>
    </source>
</evidence>
<organism evidence="5 6">
    <name type="scientific">Streptomyces filamentosus</name>
    <name type="common">Streptomyces roseosporus</name>
    <dbReference type="NCBI Taxonomy" id="67294"/>
    <lineage>
        <taxon>Bacteria</taxon>
        <taxon>Bacillati</taxon>
        <taxon>Actinomycetota</taxon>
        <taxon>Actinomycetes</taxon>
        <taxon>Kitasatosporales</taxon>
        <taxon>Streptomycetaceae</taxon>
        <taxon>Streptomyces</taxon>
    </lineage>
</organism>
<dbReference type="PRINTS" id="PR00727">
    <property type="entry name" value="LEADERPTASE"/>
</dbReference>
<feature type="active site" evidence="3">
    <location>
        <position position="81"/>
    </location>
</feature>